<accession>A0A1V4SN60</accession>
<dbReference type="GO" id="GO:0006508">
    <property type="term" value="P:proteolysis"/>
    <property type="evidence" value="ECO:0007669"/>
    <property type="project" value="UniProtKB-UniRule"/>
</dbReference>
<dbReference type="PIRSF" id="PIRSF019549">
    <property type="entry name" value="Peptidase_A25"/>
    <property type="match status" value="1"/>
</dbReference>
<keyword evidence="2 4" id="KW-0378">Hydrolase</keyword>
<keyword evidence="3 4" id="KW-0865">Zymogen</keyword>
<sequence length="324" mass="35907">MLNIRTDLAVEVSENYKKINKKEIDGIILEEKELENIKITSIKVLNEEGSKKLGKPIGNYITLDISENTVYDSELMEEVALVGGQILRKLIGTDEEKTALVVGLGNWKITPDSLGPKVMEKIMITRHLKNLMPDQFDEEINSVCAIAPGVLGITGIETVEIIKGIVQKIKPSVVICVDSLASRKVERINKTIQISDTGISPGAGVRNNRMKINEENLGVKVIAIGVPTVVDASTIVNDSMDLIIDELLNQTEKGSIFYKELIELDKEEKSRLIKELLEPYLGQLMVTPKEVDLVIDGFSKIISKSINIGIQPNLDVEEINKFMN</sequence>
<dbReference type="OrthoDB" id="9777293at2"/>
<dbReference type="SUPFAM" id="SSF53163">
    <property type="entry name" value="HybD-like"/>
    <property type="match status" value="1"/>
</dbReference>
<comment type="PTM">
    <text evidence="4">Autoproteolytically processed. The inactive tetrameric zymogen termed p46 autoprocesses to a smaller form termed p41, which is active only during spore germination.</text>
</comment>
<dbReference type="Gene3D" id="3.40.50.1450">
    <property type="entry name" value="HybD-like"/>
    <property type="match status" value="1"/>
</dbReference>
<dbReference type="EMBL" id="LTAY01000103">
    <property type="protein sequence ID" value="OPX45302.1"/>
    <property type="molecule type" value="Genomic_DNA"/>
</dbReference>
<comment type="similarity">
    <text evidence="4">Belongs to the peptidase A25 family.</text>
</comment>
<comment type="catalytic activity">
    <reaction evidence="4">
        <text>Endopeptidase action with P4 Glu or Asp, P1 preferably Glu &gt; Asp, P1' hydrophobic and P2' Ala.</text>
        <dbReference type="EC" id="3.4.24.78"/>
    </reaction>
</comment>
<gene>
    <name evidence="4 5" type="primary">gpr</name>
    <name evidence="5" type="ORF">CLTHE_30660</name>
</gene>
<dbReference type="InterPro" id="IPR023430">
    <property type="entry name" value="Pept_HybD-like_dom_sf"/>
</dbReference>
<dbReference type="EC" id="3.4.24.78" evidence="4"/>
<dbReference type="RefSeq" id="WP_080024158.1">
    <property type="nucleotide sequence ID" value="NZ_LTAY01000103.1"/>
</dbReference>
<name>A0A1V4SN60_9CLOT</name>
<evidence type="ECO:0000256" key="1">
    <source>
        <dbReference type="ARBA" id="ARBA00022670"/>
    </source>
</evidence>
<dbReference type="InterPro" id="IPR005080">
    <property type="entry name" value="Peptidase_A25"/>
</dbReference>
<dbReference type="Proteomes" id="UP000191448">
    <property type="component" value="Unassembled WGS sequence"/>
</dbReference>
<feature type="propeptide" id="PRO_5010750248" evidence="4">
    <location>
        <begin position="1"/>
        <end position="7"/>
    </location>
</feature>
<protein>
    <recommendedName>
        <fullName evidence="4">Germination protease</fullName>
        <ecNumber evidence="4">3.4.24.78</ecNumber>
    </recommendedName>
    <alternativeName>
        <fullName evidence="4">GPR endopeptidase</fullName>
    </alternativeName>
    <alternativeName>
        <fullName evidence="4">Germination proteinase</fullName>
    </alternativeName>
    <alternativeName>
        <fullName evidence="4">Spore protease</fullName>
    </alternativeName>
</protein>
<comment type="function">
    <text evidence="4">Initiates the rapid degradation of small, acid-soluble proteins during spore germination.</text>
</comment>
<evidence type="ECO:0000313" key="6">
    <source>
        <dbReference type="Proteomes" id="UP000191448"/>
    </source>
</evidence>
<evidence type="ECO:0000256" key="3">
    <source>
        <dbReference type="ARBA" id="ARBA00023145"/>
    </source>
</evidence>
<dbReference type="NCBIfam" id="TIGR01441">
    <property type="entry name" value="GPR"/>
    <property type="match status" value="1"/>
</dbReference>
<keyword evidence="1 4" id="KW-0645">Protease</keyword>
<evidence type="ECO:0000256" key="2">
    <source>
        <dbReference type="ARBA" id="ARBA00022801"/>
    </source>
</evidence>
<feature type="chain" id="PRO_5023319970" description="Germination protease" evidence="4">
    <location>
        <begin position="8"/>
        <end position="324"/>
    </location>
</feature>
<dbReference type="AlphaFoldDB" id="A0A1V4SN60"/>
<organism evidence="5 6">
    <name type="scientific">Clostridium thermobutyricum DSM 4928</name>
    <dbReference type="NCBI Taxonomy" id="1121339"/>
    <lineage>
        <taxon>Bacteria</taxon>
        <taxon>Bacillati</taxon>
        <taxon>Bacillota</taxon>
        <taxon>Clostridia</taxon>
        <taxon>Eubacteriales</taxon>
        <taxon>Clostridiaceae</taxon>
        <taxon>Clostridium</taxon>
    </lineage>
</organism>
<dbReference type="GO" id="GO:0009847">
    <property type="term" value="P:spore germination"/>
    <property type="evidence" value="ECO:0007669"/>
    <property type="project" value="UniProtKB-UniRule"/>
</dbReference>
<evidence type="ECO:0000256" key="4">
    <source>
        <dbReference type="HAMAP-Rule" id="MF_00626"/>
    </source>
</evidence>
<comment type="caution">
    <text evidence="5">The sequence shown here is derived from an EMBL/GenBank/DDBJ whole genome shotgun (WGS) entry which is preliminary data.</text>
</comment>
<dbReference type="GO" id="GO:0004222">
    <property type="term" value="F:metalloendopeptidase activity"/>
    <property type="evidence" value="ECO:0007669"/>
    <property type="project" value="UniProtKB-UniRule"/>
</dbReference>
<evidence type="ECO:0000313" key="5">
    <source>
        <dbReference type="EMBL" id="OPX45302.1"/>
    </source>
</evidence>
<reference evidence="5 6" key="1">
    <citation type="submission" date="2016-02" db="EMBL/GenBank/DDBJ databases">
        <title>Genome sequence of Clostridium thermobutyricum DSM 4928.</title>
        <authorList>
            <person name="Poehlein A."/>
            <person name="Daniel R."/>
        </authorList>
    </citation>
    <scope>NUCLEOTIDE SEQUENCE [LARGE SCALE GENOMIC DNA]</scope>
    <source>
        <strain evidence="5 6">DSM 4928</strain>
    </source>
</reference>
<proteinExistence type="inferred from homology"/>
<dbReference type="Pfam" id="PF03418">
    <property type="entry name" value="Peptidase_A25"/>
    <property type="match status" value="2"/>
</dbReference>
<dbReference type="HAMAP" id="MF_00626">
    <property type="entry name" value="Germination_prot"/>
    <property type="match status" value="1"/>
</dbReference>
<comment type="subunit">
    <text evidence="4">Homotetramer.</text>
</comment>